<keyword evidence="14" id="KW-0238">DNA-binding</keyword>
<dbReference type="InterPro" id="IPR043502">
    <property type="entry name" value="DNA/RNA_pol_sf"/>
</dbReference>
<dbReference type="InterPro" id="IPR042087">
    <property type="entry name" value="DNA_pol_B_thumb"/>
</dbReference>
<keyword evidence="7" id="KW-0235">DNA replication</keyword>
<dbReference type="InterPro" id="IPR029703">
    <property type="entry name" value="POL2"/>
</dbReference>
<dbReference type="GO" id="GO:0008310">
    <property type="term" value="F:single-stranded DNA 3'-5' DNA exonuclease activity"/>
    <property type="evidence" value="ECO:0007669"/>
    <property type="project" value="TreeGrafter"/>
</dbReference>
<dbReference type="Gene3D" id="1.10.132.60">
    <property type="entry name" value="DNA polymerase family B, C-terminal domain"/>
    <property type="match status" value="1"/>
</dbReference>
<feature type="compositionally biased region" description="Basic and acidic residues" evidence="16">
    <location>
        <begin position="2122"/>
        <end position="2136"/>
    </location>
</feature>
<evidence type="ECO:0000256" key="14">
    <source>
        <dbReference type="ARBA" id="ARBA00023125"/>
    </source>
</evidence>
<evidence type="ECO:0000256" key="7">
    <source>
        <dbReference type="ARBA" id="ARBA00022705"/>
    </source>
</evidence>
<evidence type="ECO:0000256" key="1">
    <source>
        <dbReference type="ARBA" id="ARBA00004123"/>
    </source>
</evidence>
<protein>
    <recommendedName>
        <fullName evidence="3">DNA-directed DNA polymerase</fullName>
        <ecNumber evidence="3">2.7.7.7</ecNumber>
    </recommendedName>
</protein>
<name>A0A4Z2DVT7_SCHJA</name>
<evidence type="ECO:0000256" key="15">
    <source>
        <dbReference type="ARBA" id="ARBA00023242"/>
    </source>
</evidence>
<evidence type="ECO:0000256" key="3">
    <source>
        <dbReference type="ARBA" id="ARBA00012417"/>
    </source>
</evidence>
<dbReference type="Proteomes" id="UP000311919">
    <property type="component" value="Unassembled WGS sequence"/>
</dbReference>
<dbReference type="CDD" id="cd05535">
    <property type="entry name" value="POLBc_epsilon"/>
    <property type="match status" value="1"/>
</dbReference>
<feature type="region of interest" description="Disordered" evidence="16">
    <location>
        <begin position="2113"/>
        <end position="2136"/>
    </location>
</feature>
<dbReference type="GO" id="GO:0006287">
    <property type="term" value="P:base-excision repair, gap-filling"/>
    <property type="evidence" value="ECO:0007669"/>
    <property type="project" value="TreeGrafter"/>
</dbReference>
<dbReference type="PANTHER" id="PTHR10670:SF0">
    <property type="entry name" value="DNA POLYMERASE EPSILON CATALYTIC SUBUNIT A"/>
    <property type="match status" value="1"/>
</dbReference>
<dbReference type="InterPro" id="IPR012337">
    <property type="entry name" value="RNaseH-like_sf"/>
</dbReference>
<dbReference type="GO" id="GO:0045004">
    <property type="term" value="P:DNA replication proofreading"/>
    <property type="evidence" value="ECO:0007669"/>
    <property type="project" value="TreeGrafter"/>
</dbReference>
<evidence type="ECO:0000256" key="5">
    <source>
        <dbReference type="ARBA" id="ARBA00022679"/>
    </source>
</evidence>
<feature type="compositionally biased region" description="Polar residues" evidence="16">
    <location>
        <begin position="1448"/>
        <end position="1459"/>
    </location>
</feature>
<organism evidence="18 19">
    <name type="scientific">Schistosoma japonicum</name>
    <name type="common">Blood fluke</name>
    <dbReference type="NCBI Taxonomy" id="6182"/>
    <lineage>
        <taxon>Eukaryota</taxon>
        <taxon>Metazoa</taxon>
        <taxon>Spiralia</taxon>
        <taxon>Lophotrochozoa</taxon>
        <taxon>Platyhelminthes</taxon>
        <taxon>Trematoda</taxon>
        <taxon>Digenea</taxon>
        <taxon>Strigeidida</taxon>
        <taxon>Schistosomatoidea</taxon>
        <taxon>Schistosomatidae</taxon>
        <taxon>Schistosoma</taxon>
    </lineage>
</organism>
<sequence>MARTLNHRRKSVPLRSFKKEINESGTQFGHLENNTYLLLNHENALSESNEHRYLRAKANDLADRRYGFETFVGPGERVGWLVNMHPTDLLDESKRLVSAVDLYFLQTDGNRFKVTRPYLPYFYVSVRGGQIAERDANSYLLKRFSAFLAGIEVVSKNDLDLPNHLVGIKATYLKLLFYSVDELVRVRKELAVRIRANCELASSKSSYTDILAEHFKNDGCGVVVNPLGVKQSYDDPLDNLLDLRESDVPYLTRVCIDLNIYAGCWYSTICRPGQLPEIKRHEDTVAWPDPVVLAFDIETTKMPLKFPDPENDQIIMISYMLDGAGHLICNRQILSEDIEDFDYTPRPEFPGHFTVHNLQNELDCITFFFEHIQTVRPNILVTYNGDLFDWPFIENRAANYGLSMSKEIGFSRQKGTSGPGRDGCSVEYLSRPSVHIDCLCWVKRDSYLPVGARGLKAVTKAKLRYDPIEVDPELMCRMARESPKELANYSVSDAVSTYYLYMKYIHPFVFALCTILPLTPDDVLRKGSGTLCEALLMVQAYAANVIFPHKQTDSESGPNNLLNDSGISRKFTEDGHLIDSQTYVGGHVEALEAGVFRADIPVRFRLVPAALEALRADVKRCISRALQTEIGAENEDALFSVVSKDNFYKICEQIENTLQQLASTPNRIECPVIYHLDVGAMYPNIILTNRLQPSAVDSDSAAKCADCEFYKPGISCQRFMPWTWRAELWTASRPEFYRIQAQLSQERFPIKLTDGNEKFPRTVMRPFHELSREEQAVVEKKRITDYCRRAYKRVHVTRTEERLAMVCQRENSFYVDTVKAFRDRRYKFKSLTKTWKRNYDDACAALSAGTGDSNAVKEANAMLVLYDSLQLAHKCILNSFYGYVMRRGARWYSMEMAGIVCHTGANIITKSREIVEQIGRALELDTDGIWCILPSSFPQNVEFTVVGSKPSRISISYPGALLNILVQDVFTNHQYHELIDQDTLTYKVRSENSIYFEVDGPYRAMVLPAAKEEGKRLKKRYAVFNFDGSLAELKGFEIKRNGELQLIKIFQSSVFEAFLQGSSLVEAYSSVASVADHWLDVLYSKGASIPDSELFDLISENRSMSRRLEDYGNRKSTSLSTARRMAEFLGDQIIKDPGLSCRYIIARHPDGAPVTERAIPLTIFQAEKSIKRYYLQKWLKDSAFDEHTDIREILDWSYYIERLSSAIQKIITIPAALQQVPNPVPRVSHPDWLLRKLAEKTDACKQQKLTEIFVSRSPVKPKQQITGIQDLETIGSNNDKKKDFPTFFVKRYLPVKRPRSPNVLLKSWRKQLGEPPSLVGANTSKKLSEWLAFHQAKWCLQLEQRQYFTYDFDKGYSFSPSFKRQCGLIRYLDQTRVSLFTGVWQVIEIVPDPGRMGHYTVWVLINSPGSGLAPVLSAVDVTVSKNFYVNMRTSKSKDSGPLYRKVSGNASTTSDNGTASGRILPRNHTVYHLYEYNVPESVYTEHATEIATDLARSDIEGVYELGVPSLFRILTKLGCLCTVDQEVFRKNQGKSVPEDITIDLDQLRCCSSAQYPYLPDRSLRHAFLFHYQLPSTGQPMTKRDSQRQLYLLIVPWTNCGYVCVIDSSRINQLPDLTALYSRQRIKLFPQHESEEFPPVVLNFEVHIESDAVVGRRVVQRWIAGLCKGKNTHEIQSKESSLTGSQSAAPIAILLHSSLSSTQQAIPSNSNEVNWPLNNEITGRRLSPQLSALSEFPVIQLGGTMDEVEIQISGSAEPIMDAYVFLNWQQTAIKRGIRYFLQSEARYERQLKLARYLDIPVGNIPVSEAPLQVSLTTVAQDIRHPASSINAIELGCDLFYARHLMKHSHILWCSSSSRPDLGGKETDDQRLLLEMEESTVVEFNRPGRYPYVNVELELTNLAVNTLIVANRIPELEGATLLSFDRLSAGDRTLEEQLNQGVNLGTHITSYDETAACSSAFRVLRNMVLTWVREVTQFQNPLADEQIIYFYQWLRSPRSLFYDPALRRTVQKLMKKVFLKLVDELRHFHVDVIYANFSRLIISTHRIELPEALARIDYFTQLIRTRRGTLFTHMDLQYVTSWRHLIWMDSANYAGVKACVESLVDGKDVEWSGVLTTQHSSDPPTEKESNVEQHYPPDPELDMHWHLARYLPEARGLRSKFQSLLAGYLLAIYNIVRTEHRRLVESTITNSSNELHDCRFEFIGNVSEVSNFVHKAETTPYKSDATVSPGVREYEERLFKEQLAPELYNLIIRLQRKAAWINPDLVKKGGLSISNNDIFQVNRDVNIHKNNEIVSAYLADKPIGLHAEFDVSDNNKSANLNLIPPLLPTHQSIYTLNFTPLLDFIKSFCEIISLEPSTKLQIEGIRRDLLRLINIGEFSSEAVWIAPHMTKDCPLNQNPNEYPSETTVIRSLLVYLPEVACPTCNFTRDIDVCRDVHIVWIMNSVNVETGQSGHWSWICPHCRTVYPRAKLEEALVRQLEQFSLQHCLQDLQCSKCVVGGGIQELLLANGGSVAQCSECSTKLILSVPTGNAVYRRLDVYRNIGIHFGFEYLEQISYWLIQGLQ</sequence>
<dbReference type="EMBL" id="SKCS01000024">
    <property type="protein sequence ID" value="TNN20559.1"/>
    <property type="molecule type" value="Genomic_DNA"/>
</dbReference>
<gene>
    <name evidence="18" type="ORF">EWB00_003824</name>
</gene>
<dbReference type="InterPro" id="IPR006172">
    <property type="entry name" value="DNA-dir_DNA_pol_B"/>
</dbReference>
<dbReference type="SMART" id="SM01159">
    <property type="entry name" value="DUF1744"/>
    <property type="match status" value="1"/>
</dbReference>
<feature type="region of interest" description="Disordered" evidence="16">
    <location>
        <begin position="1439"/>
        <end position="1459"/>
    </location>
</feature>
<evidence type="ECO:0000256" key="4">
    <source>
        <dbReference type="ARBA" id="ARBA00022485"/>
    </source>
</evidence>
<proteinExistence type="inferred from homology"/>
<dbReference type="GO" id="GO:0003677">
    <property type="term" value="F:DNA binding"/>
    <property type="evidence" value="ECO:0007669"/>
    <property type="project" value="UniProtKB-KW"/>
</dbReference>
<keyword evidence="10" id="KW-0862">Zinc</keyword>
<evidence type="ECO:0000256" key="13">
    <source>
        <dbReference type="ARBA" id="ARBA00023014"/>
    </source>
</evidence>
<evidence type="ECO:0000256" key="16">
    <source>
        <dbReference type="SAM" id="MobiDB-lite"/>
    </source>
</evidence>
<dbReference type="FunFam" id="3.30.420.10:FF:000010">
    <property type="entry name" value="DNA polymerase epsilon catalytic subunit"/>
    <property type="match status" value="1"/>
</dbReference>
<feature type="domain" description="DNA polymerase epsilon catalytic subunit A C-terminal" evidence="17">
    <location>
        <begin position="1615"/>
        <end position="2094"/>
    </location>
</feature>
<keyword evidence="6" id="KW-0548">Nucleotidyltransferase</keyword>
<keyword evidence="5" id="KW-0808">Transferase</keyword>
<dbReference type="STRING" id="6182.A0A4Z2DVT7"/>
<dbReference type="SUPFAM" id="SSF53098">
    <property type="entry name" value="Ribonuclease H-like"/>
    <property type="match status" value="1"/>
</dbReference>
<dbReference type="EC" id="2.7.7.7" evidence="3"/>
<evidence type="ECO:0000256" key="12">
    <source>
        <dbReference type="ARBA" id="ARBA00023004"/>
    </source>
</evidence>
<dbReference type="GO" id="GO:0006297">
    <property type="term" value="P:nucleotide-excision repair, DNA gap filling"/>
    <property type="evidence" value="ECO:0007669"/>
    <property type="project" value="TreeGrafter"/>
</dbReference>
<keyword evidence="13" id="KW-0411">Iron-sulfur</keyword>
<dbReference type="Pfam" id="PF03104">
    <property type="entry name" value="DNA_pol_B_exo1"/>
    <property type="match status" value="1"/>
</dbReference>
<dbReference type="GO" id="GO:0003887">
    <property type="term" value="F:DNA-directed DNA polymerase activity"/>
    <property type="evidence" value="ECO:0007669"/>
    <property type="project" value="UniProtKB-KW"/>
</dbReference>
<dbReference type="GO" id="GO:0000278">
    <property type="term" value="P:mitotic cell cycle"/>
    <property type="evidence" value="ECO:0007669"/>
    <property type="project" value="TreeGrafter"/>
</dbReference>
<evidence type="ECO:0000256" key="10">
    <source>
        <dbReference type="ARBA" id="ARBA00022833"/>
    </source>
</evidence>
<evidence type="ECO:0000256" key="6">
    <source>
        <dbReference type="ARBA" id="ARBA00022695"/>
    </source>
</evidence>
<keyword evidence="15" id="KW-0539">Nucleus</keyword>
<comment type="similarity">
    <text evidence="2">Belongs to the DNA polymerase type-B family.</text>
</comment>
<evidence type="ECO:0000256" key="11">
    <source>
        <dbReference type="ARBA" id="ARBA00022932"/>
    </source>
</evidence>
<dbReference type="GO" id="GO:0006272">
    <property type="term" value="P:leading strand elongation"/>
    <property type="evidence" value="ECO:0007669"/>
    <property type="project" value="TreeGrafter"/>
</dbReference>
<dbReference type="Pfam" id="PF22634">
    <property type="entry name" value="POL2_thumb"/>
    <property type="match status" value="1"/>
</dbReference>
<keyword evidence="19" id="KW-1185">Reference proteome</keyword>
<dbReference type="OrthoDB" id="10060449at2759"/>
<dbReference type="SUPFAM" id="SSF56672">
    <property type="entry name" value="DNA/RNA polymerases"/>
    <property type="match status" value="1"/>
</dbReference>
<evidence type="ECO:0000256" key="2">
    <source>
        <dbReference type="ARBA" id="ARBA00005755"/>
    </source>
</evidence>
<accession>A0A4Z2DVT7</accession>
<dbReference type="EMBL" id="SKCS01000024">
    <property type="protein sequence ID" value="TNN20558.1"/>
    <property type="molecule type" value="Genomic_DNA"/>
</dbReference>
<keyword evidence="11" id="KW-0239">DNA-directed DNA polymerase</keyword>
<reference evidence="18 19" key="1">
    <citation type="submission" date="2019-03" db="EMBL/GenBank/DDBJ databases">
        <title>An improved genome assembly of the fluke Schistosoma japonicum.</title>
        <authorList>
            <person name="Hu W."/>
            <person name="Luo F."/>
            <person name="Yin M."/>
            <person name="Mo X."/>
            <person name="Sun C."/>
            <person name="Wu Q."/>
            <person name="Zhu B."/>
            <person name="Xiang M."/>
            <person name="Wang J."/>
            <person name="Wang Y."/>
            <person name="Zhang T."/>
            <person name="Xu B."/>
            <person name="Zheng H."/>
            <person name="Feng Z."/>
        </authorList>
    </citation>
    <scope>NUCLEOTIDE SEQUENCE [LARGE SCALE GENOMIC DNA]</scope>
    <source>
        <strain evidence="18">HuSjv2</strain>
        <tissue evidence="18">Worms</tissue>
    </source>
</reference>
<comment type="caution">
    <text evidence="18">The sequence shown here is derived from an EMBL/GenBank/DDBJ whole genome shotgun (WGS) entry which is preliminary data.</text>
</comment>
<dbReference type="InterPro" id="IPR006133">
    <property type="entry name" value="DNA-dir_DNA_pol_B_exonuc"/>
</dbReference>
<dbReference type="FunFam" id="1.10.132.60:FF:000002">
    <property type="entry name" value="DNA polymerase epsilon catalytic subunit"/>
    <property type="match status" value="1"/>
</dbReference>
<dbReference type="Gene3D" id="3.30.342.10">
    <property type="entry name" value="DNA Polymerase, chain B, domain 1"/>
    <property type="match status" value="1"/>
</dbReference>
<dbReference type="PANTHER" id="PTHR10670">
    <property type="entry name" value="DNA POLYMERASE EPSILON CATALYTIC SUBUNIT A"/>
    <property type="match status" value="1"/>
</dbReference>
<keyword evidence="12" id="KW-0408">Iron</keyword>
<dbReference type="GO" id="GO:0008622">
    <property type="term" value="C:epsilon DNA polymerase complex"/>
    <property type="evidence" value="ECO:0007669"/>
    <property type="project" value="InterPro"/>
</dbReference>
<keyword evidence="4" id="KW-0004">4Fe-4S</keyword>
<dbReference type="Pfam" id="PF08490">
    <property type="entry name" value="DUF1744"/>
    <property type="match status" value="1"/>
</dbReference>
<dbReference type="InterPro" id="IPR055191">
    <property type="entry name" value="POL2_thumb"/>
</dbReference>
<dbReference type="GO" id="GO:0008270">
    <property type="term" value="F:zinc ion binding"/>
    <property type="evidence" value="ECO:0007669"/>
    <property type="project" value="UniProtKB-KW"/>
</dbReference>
<dbReference type="Pfam" id="PF23250">
    <property type="entry name" value="zf_DPOE_2"/>
    <property type="match status" value="1"/>
</dbReference>
<dbReference type="InterPro" id="IPR036397">
    <property type="entry name" value="RNaseH_sf"/>
</dbReference>
<evidence type="ECO:0000256" key="8">
    <source>
        <dbReference type="ARBA" id="ARBA00022723"/>
    </source>
</evidence>
<evidence type="ECO:0000313" key="19">
    <source>
        <dbReference type="Proteomes" id="UP000311919"/>
    </source>
</evidence>
<dbReference type="Gene3D" id="3.30.420.10">
    <property type="entry name" value="Ribonuclease H-like superfamily/Ribonuclease H"/>
    <property type="match status" value="1"/>
</dbReference>
<keyword evidence="9" id="KW-0863">Zinc-finger</keyword>
<dbReference type="SMART" id="SM00486">
    <property type="entry name" value="POLBc"/>
    <property type="match status" value="1"/>
</dbReference>
<dbReference type="InterPro" id="IPR013697">
    <property type="entry name" value="DNA_pol_e_suA_C"/>
</dbReference>
<dbReference type="GO" id="GO:0000166">
    <property type="term" value="F:nucleotide binding"/>
    <property type="evidence" value="ECO:0007669"/>
    <property type="project" value="InterPro"/>
</dbReference>
<dbReference type="GO" id="GO:0051539">
    <property type="term" value="F:4 iron, 4 sulfur cluster binding"/>
    <property type="evidence" value="ECO:0007669"/>
    <property type="project" value="UniProtKB-KW"/>
</dbReference>
<dbReference type="Gene3D" id="3.90.1600.10">
    <property type="entry name" value="Palm domain of DNA polymerase"/>
    <property type="match status" value="1"/>
</dbReference>
<evidence type="ECO:0000259" key="17">
    <source>
        <dbReference type="SMART" id="SM01159"/>
    </source>
</evidence>
<comment type="subcellular location">
    <subcellularLocation>
        <location evidence="1">Nucleus</location>
    </subcellularLocation>
</comment>
<dbReference type="CDD" id="cd05779">
    <property type="entry name" value="DNA_polB_epsilon_exo"/>
    <property type="match status" value="1"/>
</dbReference>
<dbReference type="FunFam" id="3.90.1600.10:FF:000006">
    <property type="entry name" value="DNA polymerase epsilon catalytic subunit"/>
    <property type="match status" value="1"/>
</dbReference>
<keyword evidence="8" id="KW-0479">Metal-binding</keyword>
<evidence type="ECO:0000256" key="9">
    <source>
        <dbReference type="ARBA" id="ARBA00022771"/>
    </source>
</evidence>
<evidence type="ECO:0000313" key="18">
    <source>
        <dbReference type="EMBL" id="TNN20559.1"/>
    </source>
</evidence>
<dbReference type="InterPro" id="IPR023211">
    <property type="entry name" value="DNA_pol_palm_dom_sf"/>
</dbReference>